<dbReference type="Proteomes" id="UP000887565">
    <property type="component" value="Unplaced"/>
</dbReference>
<protein>
    <submittedName>
        <fullName evidence="2">Uncharacterized protein</fullName>
    </submittedName>
</protein>
<sequence>MNRIPEQEQSFPSDPGTYAYNQFALHPLIFDEEFHMETSVEQMDIDESDYTANPHSRFYFYSTLLNIIDFQNRFLFPALVYAYPLPTTASMHTLTTEELLDRPTSAIDVEPAKEELLDTLIFDLNIAKLLLSTEASALPPPTATADLTATPTQITNFLKLRLEEISTLAPVLMDESTPIQPTAMDAETNTTMDQTLMDIPEESTANQSMSMDVMPAEPATVLPPMMPVVDPCIYLATPATLSGPLIIATVAAASPKRSLRLPDAAMPPTTAAFPAILVPFDFDGHDNPGDPHGYHNGGYCQENCNCRDNQQQS</sequence>
<dbReference type="AlphaFoldDB" id="A0A915I2A8"/>
<dbReference type="WBParaSite" id="nRc.2.0.1.t08268-RA">
    <property type="protein sequence ID" value="nRc.2.0.1.t08268-RA"/>
    <property type="gene ID" value="nRc.2.0.1.g08268"/>
</dbReference>
<keyword evidence="1" id="KW-1185">Reference proteome</keyword>
<evidence type="ECO:0000313" key="1">
    <source>
        <dbReference type="Proteomes" id="UP000887565"/>
    </source>
</evidence>
<organism evidence="1 2">
    <name type="scientific">Romanomermis culicivorax</name>
    <name type="common">Nematode worm</name>
    <dbReference type="NCBI Taxonomy" id="13658"/>
    <lineage>
        <taxon>Eukaryota</taxon>
        <taxon>Metazoa</taxon>
        <taxon>Ecdysozoa</taxon>
        <taxon>Nematoda</taxon>
        <taxon>Enoplea</taxon>
        <taxon>Dorylaimia</taxon>
        <taxon>Mermithida</taxon>
        <taxon>Mermithoidea</taxon>
        <taxon>Mermithidae</taxon>
        <taxon>Romanomermis</taxon>
    </lineage>
</organism>
<reference evidence="2" key="1">
    <citation type="submission" date="2022-11" db="UniProtKB">
        <authorList>
            <consortium name="WormBaseParasite"/>
        </authorList>
    </citation>
    <scope>IDENTIFICATION</scope>
</reference>
<name>A0A915I2A8_ROMCU</name>
<proteinExistence type="predicted"/>
<accession>A0A915I2A8</accession>
<evidence type="ECO:0000313" key="2">
    <source>
        <dbReference type="WBParaSite" id="nRc.2.0.1.t08268-RA"/>
    </source>
</evidence>